<reference evidence="2 3" key="1">
    <citation type="submission" date="2015-07" db="EMBL/GenBank/DDBJ databases">
        <title>Isolation and characterization of JD18-a novel lytic bacteriophage for Klebsiella pneumoniae.</title>
        <authorList>
            <person name="Fan J."/>
            <person name="Zhang X."/>
            <person name="Guo X."/>
            <person name="He P."/>
            <person name="Zhang Y."/>
        </authorList>
    </citation>
    <scope>NUCLEOTIDE SEQUENCE [LARGE SCALE GENOMIC DNA]</scope>
</reference>
<dbReference type="RefSeq" id="YP_009190669.1">
    <property type="nucleotide sequence ID" value="NC_028686.1"/>
</dbReference>
<dbReference type="EMBL" id="KT239446">
    <property type="protein sequence ID" value="AKY01959.1"/>
    <property type="molecule type" value="Genomic_DNA"/>
</dbReference>
<dbReference type="Pfam" id="PF24448">
    <property type="entry name" value="T4_y05I_C"/>
    <property type="match status" value="1"/>
</dbReference>
<dbReference type="GeneID" id="26518503"/>
<organism evidence="2 3">
    <name type="scientific">Klebsiella phage JD18</name>
    <dbReference type="NCBI Taxonomy" id="1698360"/>
    <lineage>
        <taxon>Viruses</taxon>
        <taxon>Duplodnaviria</taxon>
        <taxon>Heunggongvirae</taxon>
        <taxon>Uroviricota</taxon>
        <taxon>Caudoviricetes</taxon>
        <taxon>Pantevenvirales</taxon>
        <taxon>Straboviridae</taxon>
        <taxon>Tevenvirinae</taxon>
        <taxon>Jiaodavirus</taxon>
        <taxon>Jiaodavirus jd18</taxon>
    </lineage>
</organism>
<accession>A0A0K1Y4R0</accession>
<keyword evidence="3" id="KW-1185">Reference proteome</keyword>
<dbReference type="Proteomes" id="UP000204179">
    <property type="component" value="Segment"/>
</dbReference>
<evidence type="ECO:0000313" key="2">
    <source>
        <dbReference type="EMBL" id="AKY01959.1"/>
    </source>
</evidence>
<gene>
    <name evidence="2" type="ORF">JD18_088</name>
</gene>
<name>A0A0K1Y4R0_9CAUD</name>
<evidence type="ECO:0000259" key="1">
    <source>
        <dbReference type="Pfam" id="PF24448"/>
    </source>
</evidence>
<dbReference type="KEGG" id="vg:26518503"/>
<dbReference type="InterPro" id="IPR057820">
    <property type="entry name" value="T4_y05I_C"/>
</dbReference>
<sequence length="73" mass="8244">MASKLVWDGKSRKGDAVIEDESPYINDLHLTTVELYGSTLIEIERNGTILMIDKSDAEQLVKYLVTMIPTMKD</sequence>
<feature type="domain" description="T4 y05I-like putative transcription factor C-terminal" evidence="1">
    <location>
        <begin position="4"/>
        <end position="71"/>
    </location>
</feature>
<proteinExistence type="predicted"/>
<evidence type="ECO:0000313" key="3">
    <source>
        <dbReference type="Proteomes" id="UP000204179"/>
    </source>
</evidence>
<protein>
    <recommendedName>
        <fullName evidence="1">T4 y05I-like putative transcription factor C-terminal domain-containing protein</fullName>
    </recommendedName>
</protein>